<dbReference type="SUPFAM" id="SSF53474">
    <property type="entry name" value="alpha/beta-Hydrolases"/>
    <property type="match status" value="1"/>
</dbReference>
<accession>A0A2A5CBM8</accession>
<dbReference type="Gene3D" id="3.40.50.1820">
    <property type="entry name" value="alpha/beta hydrolase"/>
    <property type="match status" value="1"/>
</dbReference>
<evidence type="ECO:0000313" key="2">
    <source>
        <dbReference type="EMBL" id="PCJ40911.1"/>
    </source>
</evidence>
<dbReference type="AlphaFoldDB" id="A0A2A5CBM8"/>
<dbReference type="EMBL" id="NVWI01000007">
    <property type="protein sequence ID" value="PCJ40911.1"/>
    <property type="molecule type" value="Genomic_DNA"/>
</dbReference>
<feature type="chain" id="PRO_5012224316" evidence="1">
    <location>
        <begin position="19"/>
        <end position="241"/>
    </location>
</feature>
<feature type="signal peptide" evidence="1">
    <location>
        <begin position="1"/>
        <end position="18"/>
    </location>
</feature>
<evidence type="ECO:0000313" key="3">
    <source>
        <dbReference type="Proteomes" id="UP000228987"/>
    </source>
</evidence>
<gene>
    <name evidence="2" type="ORF">COA71_09940</name>
</gene>
<keyword evidence="2" id="KW-0378">Hydrolase</keyword>
<dbReference type="InterPro" id="IPR029058">
    <property type="entry name" value="AB_hydrolase_fold"/>
</dbReference>
<keyword evidence="1" id="KW-0732">Signal</keyword>
<dbReference type="PANTHER" id="PTHR37946">
    <property type="entry name" value="SLL1969 PROTEIN"/>
    <property type="match status" value="1"/>
</dbReference>
<evidence type="ECO:0000256" key="1">
    <source>
        <dbReference type="SAM" id="SignalP"/>
    </source>
</evidence>
<sequence length="241" mass="26458">MRLILILFLLCFSLSTQASCVILLHGLARTHNSMEKLGSTLRQEGFYPVNEGYPSRDYPIEELAILAIEPALALCPPELEIDFVTHSLGGILVRQYLSQHEISNLNRVVMLAPPNKGSEVIDKLYKVPGFHFINGDAGMQLGTNALSLPNTLGSADFDLGIIAGNRSINLINSTLLIPGSDDGKVSIESTKLDGMNDHIEMPVTHTFMMENKKVIAQVIAYLTNGSFTRDQTTELNLICML</sequence>
<dbReference type="PANTHER" id="PTHR37946:SF1">
    <property type="entry name" value="SLL1969 PROTEIN"/>
    <property type="match status" value="1"/>
</dbReference>
<dbReference type="Proteomes" id="UP000228987">
    <property type="component" value="Unassembled WGS sequence"/>
</dbReference>
<dbReference type="GO" id="GO:0016787">
    <property type="term" value="F:hydrolase activity"/>
    <property type="evidence" value="ECO:0007669"/>
    <property type="project" value="UniProtKB-KW"/>
</dbReference>
<comment type="caution">
    <text evidence="2">The sequence shown here is derived from an EMBL/GenBank/DDBJ whole genome shotgun (WGS) entry which is preliminary data.</text>
</comment>
<organism evidence="2 3">
    <name type="scientific">SAR86 cluster bacterium</name>
    <dbReference type="NCBI Taxonomy" id="2030880"/>
    <lineage>
        <taxon>Bacteria</taxon>
        <taxon>Pseudomonadati</taxon>
        <taxon>Pseudomonadota</taxon>
        <taxon>Gammaproteobacteria</taxon>
        <taxon>SAR86 cluster</taxon>
    </lineage>
</organism>
<protein>
    <submittedName>
        <fullName evidence="2">Alpha/beta hydrolase</fullName>
    </submittedName>
</protein>
<name>A0A2A5CBM8_9GAMM</name>
<proteinExistence type="predicted"/>
<reference evidence="3" key="1">
    <citation type="submission" date="2017-08" db="EMBL/GenBank/DDBJ databases">
        <title>A dynamic microbial community with high functional redundancy inhabits the cold, oxic subseafloor aquifer.</title>
        <authorList>
            <person name="Tully B.J."/>
            <person name="Wheat C.G."/>
            <person name="Glazer B.T."/>
            <person name="Huber J.A."/>
        </authorList>
    </citation>
    <scope>NUCLEOTIDE SEQUENCE [LARGE SCALE GENOMIC DNA]</scope>
</reference>